<comment type="caution">
    <text evidence="1">The sequence shown here is derived from an EMBL/GenBank/DDBJ whole genome shotgun (WGS) entry which is preliminary data.</text>
</comment>
<reference evidence="2" key="1">
    <citation type="submission" date="2017-09" db="EMBL/GenBank/DDBJ databases">
        <title>Depth-based differentiation of microbial function through sediment-hosted aquifers and enrichment of novel symbionts in the deep terrestrial subsurface.</title>
        <authorList>
            <person name="Probst A.J."/>
            <person name="Ladd B."/>
            <person name="Jarett J.K."/>
            <person name="Geller-Mcgrath D.E."/>
            <person name="Sieber C.M.K."/>
            <person name="Emerson J.B."/>
            <person name="Anantharaman K."/>
            <person name="Thomas B.C."/>
            <person name="Malmstrom R."/>
            <person name="Stieglmeier M."/>
            <person name="Klingl A."/>
            <person name="Woyke T."/>
            <person name="Ryan C.M."/>
            <person name="Banfield J.F."/>
        </authorList>
    </citation>
    <scope>NUCLEOTIDE SEQUENCE [LARGE SCALE GENOMIC DNA]</scope>
</reference>
<organism evidence="1 2">
    <name type="scientific">Candidatus Roizmanbacteria bacterium CG_4_10_14_3_um_filter_39_13</name>
    <dbReference type="NCBI Taxonomy" id="1974831"/>
    <lineage>
        <taxon>Bacteria</taxon>
        <taxon>Candidatus Roizmaniibacteriota</taxon>
    </lineage>
</organism>
<evidence type="ECO:0000313" key="1">
    <source>
        <dbReference type="EMBL" id="PIX68641.1"/>
    </source>
</evidence>
<name>A0A2M7LKP8_9BACT</name>
<accession>A0A2M7LKP8</accession>
<evidence type="ECO:0000313" key="2">
    <source>
        <dbReference type="Proteomes" id="UP000228500"/>
    </source>
</evidence>
<sequence>MLETRKPMLRIPRRLKITQVFQLFPVAAIIPAITANNAKTEPPIAKTIRVLDSTDINGKPRKTE</sequence>
<protein>
    <submittedName>
        <fullName evidence="1">Uncharacterized protein</fullName>
    </submittedName>
</protein>
<dbReference type="EMBL" id="PFJH01000092">
    <property type="protein sequence ID" value="PIX68641.1"/>
    <property type="molecule type" value="Genomic_DNA"/>
</dbReference>
<gene>
    <name evidence="1" type="ORF">COZ40_02245</name>
</gene>
<dbReference type="Proteomes" id="UP000228500">
    <property type="component" value="Unassembled WGS sequence"/>
</dbReference>
<proteinExistence type="predicted"/>
<dbReference type="AlphaFoldDB" id="A0A2M7LKP8"/>